<reference evidence="2" key="1">
    <citation type="journal article" date="2020" name="J. Eukaryot. Microbiol.">
        <title>De novo Sequencing, Assembly and Annotation of the Transcriptome for the Free-Living Testate Amoeba Arcella intermedia.</title>
        <authorList>
            <person name="Ribeiro G.M."/>
            <person name="Porfirio-Sousa A.L."/>
            <person name="Maurer-Alcala X.X."/>
            <person name="Katz L.A."/>
            <person name="Lahr D.J.G."/>
        </authorList>
    </citation>
    <scope>NUCLEOTIDE SEQUENCE</scope>
</reference>
<sequence length="218" mass="24660">MSPHKRKPFEERAQIEKEQFIAENPDWQNKKQTKRASSTTTKKAKTPSTPVSPPVTETMMTNEMPEMAIMEQPELLSPSTDKKRKKSASTPIPSIPTPNPKKKRKTEAKTPTRRPPTSRTKVPPTNTENNGLIKSLCSLNVELSKFSNALFCSDPTTIWPIEFIWTTGSDDDHLPLPQNAYPNHHAPETLHKEEIIDNFNDFNISHKEIYGVSSELVS</sequence>
<protein>
    <submittedName>
        <fullName evidence="2">Uncharacterized protein</fullName>
    </submittedName>
</protein>
<organism evidence="2">
    <name type="scientific">Arcella intermedia</name>
    <dbReference type="NCBI Taxonomy" id="1963864"/>
    <lineage>
        <taxon>Eukaryota</taxon>
        <taxon>Amoebozoa</taxon>
        <taxon>Tubulinea</taxon>
        <taxon>Elardia</taxon>
        <taxon>Arcellinida</taxon>
        <taxon>Sphaerothecina</taxon>
        <taxon>Arcellidae</taxon>
        <taxon>Arcella</taxon>
    </lineage>
</organism>
<name>A0A6B2LE55_9EUKA</name>
<dbReference type="SUPFAM" id="SSF47095">
    <property type="entry name" value="HMG-box"/>
    <property type="match status" value="1"/>
</dbReference>
<feature type="compositionally biased region" description="Basic and acidic residues" evidence="1">
    <location>
        <begin position="8"/>
        <end position="20"/>
    </location>
</feature>
<dbReference type="AlphaFoldDB" id="A0A6B2LE55"/>
<accession>A0A6B2LE55</accession>
<dbReference type="InterPro" id="IPR036910">
    <property type="entry name" value="HMG_box_dom_sf"/>
</dbReference>
<feature type="region of interest" description="Disordered" evidence="1">
    <location>
        <begin position="1"/>
        <end position="129"/>
    </location>
</feature>
<evidence type="ECO:0000256" key="1">
    <source>
        <dbReference type="SAM" id="MobiDB-lite"/>
    </source>
</evidence>
<evidence type="ECO:0000313" key="2">
    <source>
        <dbReference type="EMBL" id="NDV35323.1"/>
    </source>
</evidence>
<dbReference type="EMBL" id="GIBP01006354">
    <property type="protein sequence ID" value="NDV35323.1"/>
    <property type="molecule type" value="Transcribed_RNA"/>
</dbReference>
<feature type="compositionally biased region" description="Low complexity" evidence="1">
    <location>
        <begin position="115"/>
        <end position="125"/>
    </location>
</feature>
<proteinExistence type="predicted"/>
<feature type="compositionally biased region" description="Low complexity" evidence="1">
    <location>
        <begin position="35"/>
        <end position="67"/>
    </location>
</feature>